<protein>
    <recommendedName>
        <fullName evidence="4">Cytochrome b561</fullName>
    </recommendedName>
</protein>
<organism evidence="2 3">
    <name type="scientific">Deinococcus hopiensis KR-140</name>
    <dbReference type="NCBI Taxonomy" id="695939"/>
    <lineage>
        <taxon>Bacteria</taxon>
        <taxon>Thermotogati</taxon>
        <taxon>Deinococcota</taxon>
        <taxon>Deinococci</taxon>
        <taxon>Deinococcales</taxon>
        <taxon>Deinococcaceae</taxon>
        <taxon>Deinococcus</taxon>
    </lineage>
</organism>
<keyword evidence="1" id="KW-1133">Transmembrane helix</keyword>
<keyword evidence="3" id="KW-1185">Reference proteome</keyword>
<evidence type="ECO:0000313" key="2">
    <source>
        <dbReference type="EMBL" id="SMB92017.1"/>
    </source>
</evidence>
<name>A0A1W1VF30_9DEIO</name>
<evidence type="ECO:0000256" key="1">
    <source>
        <dbReference type="SAM" id="Phobius"/>
    </source>
</evidence>
<accession>A0A1W1VF30</accession>
<dbReference type="Proteomes" id="UP000192582">
    <property type="component" value="Unassembled WGS sequence"/>
</dbReference>
<evidence type="ECO:0008006" key="4">
    <source>
        <dbReference type="Google" id="ProtNLM"/>
    </source>
</evidence>
<dbReference type="EMBL" id="FWWU01000009">
    <property type="protein sequence ID" value="SMB92017.1"/>
    <property type="molecule type" value="Genomic_DNA"/>
</dbReference>
<sequence>MALYRKDNPESTGVLTLQQKLGRSTARRSLLWAARLSRSPSLTLPDMATLYTILLTLHNINRWLVLLTGLWALIRSLGGVGGGKDLTPADRRPVVMFAGTVHLQLVLGLLLFALVGSQGGRVFGDAPRASFRWEHLGLGLIAAVFATLASAISKRAKGSQAPFRAAALWSGLALLTVLLMIPWWRPLLRLFS</sequence>
<evidence type="ECO:0000313" key="3">
    <source>
        <dbReference type="Proteomes" id="UP000192582"/>
    </source>
</evidence>
<keyword evidence="1" id="KW-0472">Membrane</keyword>
<reference evidence="2 3" key="1">
    <citation type="submission" date="2017-04" db="EMBL/GenBank/DDBJ databases">
        <authorList>
            <person name="Afonso C.L."/>
            <person name="Miller P.J."/>
            <person name="Scott M.A."/>
            <person name="Spackman E."/>
            <person name="Goraichik I."/>
            <person name="Dimitrov K.M."/>
            <person name="Suarez D.L."/>
            <person name="Swayne D.E."/>
        </authorList>
    </citation>
    <scope>NUCLEOTIDE SEQUENCE [LARGE SCALE GENOMIC DNA]</scope>
    <source>
        <strain evidence="2 3">KR-140</strain>
    </source>
</reference>
<feature type="transmembrane region" description="Helical" evidence="1">
    <location>
        <begin position="135"/>
        <end position="153"/>
    </location>
</feature>
<dbReference type="STRING" id="695939.SAMN00790413_01410"/>
<dbReference type="AlphaFoldDB" id="A0A1W1VF30"/>
<feature type="transmembrane region" description="Helical" evidence="1">
    <location>
        <begin position="94"/>
        <end position="115"/>
    </location>
</feature>
<gene>
    <name evidence="2" type="ORF">SAMN00790413_01410</name>
</gene>
<proteinExistence type="predicted"/>
<feature type="transmembrane region" description="Helical" evidence="1">
    <location>
        <begin position="165"/>
        <end position="184"/>
    </location>
</feature>
<keyword evidence="1" id="KW-0812">Transmembrane</keyword>